<protein>
    <submittedName>
        <fullName evidence="1">Uncharacterized protein</fullName>
    </submittedName>
</protein>
<organism evidence="1">
    <name type="scientific">Arundo donax</name>
    <name type="common">Giant reed</name>
    <name type="synonym">Donax arundinaceus</name>
    <dbReference type="NCBI Taxonomy" id="35708"/>
    <lineage>
        <taxon>Eukaryota</taxon>
        <taxon>Viridiplantae</taxon>
        <taxon>Streptophyta</taxon>
        <taxon>Embryophyta</taxon>
        <taxon>Tracheophyta</taxon>
        <taxon>Spermatophyta</taxon>
        <taxon>Magnoliopsida</taxon>
        <taxon>Liliopsida</taxon>
        <taxon>Poales</taxon>
        <taxon>Poaceae</taxon>
        <taxon>PACMAD clade</taxon>
        <taxon>Arundinoideae</taxon>
        <taxon>Arundineae</taxon>
        <taxon>Arundo</taxon>
    </lineage>
</organism>
<dbReference type="AlphaFoldDB" id="A0A0A9AKJ5"/>
<reference evidence="1" key="1">
    <citation type="submission" date="2014-09" db="EMBL/GenBank/DDBJ databases">
        <authorList>
            <person name="Magalhaes I.L.F."/>
            <person name="Oliveira U."/>
            <person name="Santos F.R."/>
            <person name="Vidigal T.H.D.A."/>
            <person name="Brescovit A.D."/>
            <person name="Santos A.J."/>
        </authorList>
    </citation>
    <scope>NUCLEOTIDE SEQUENCE</scope>
    <source>
        <tissue evidence="1">Shoot tissue taken approximately 20 cm above the soil surface</tissue>
    </source>
</reference>
<name>A0A0A9AKJ5_ARUDO</name>
<accession>A0A0A9AKJ5</accession>
<proteinExistence type="predicted"/>
<evidence type="ECO:0000313" key="1">
    <source>
        <dbReference type="EMBL" id="JAD51656.1"/>
    </source>
</evidence>
<dbReference type="EMBL" id="GBRH01246239">
    <property type="protein sequence ID" value="JAD51656.1"/>
    <property type="molecule type" value="Transcribed_RNA"/>
</dbReference>
<sequence>MYLLYEDEIHTQIRVEEDSNLSGIGVHYIHTLYQLS</sequence>
<reference evidence="1" key="2">
    <citation type="journal article" date="2015" name="Data Brief">
        <title>Shoot transcriptome of the giant reed, Arundo donax.</title>
        <authorList>
            <person name="Barrero R.A."/>
            <person name="Guerrero F.D."/>
            <person name="Moolhuijzen P."/>
            <person name="Goolsby J.A."/>
            <person name="Tidwell J."/>
            <person name="Bellgard S.E."/>
            <person name="Bellgard M.I."/>
        </authorList>
    </citation>
    <scope>NUCLEOTIDE SEQUENCE</scope>
    <source>
        <tissue evidence="1">Shoot tissue taken approximately 20 cm above the soil surface</tissue>
    </source>
</reference>